<reference evidence="2" key="1">
    <citation type="journal article" date="2015" name="Nature">
        <title>Complex archaea that bridge the gap between prokaryotes and eukaryotes.</title>
        <authorList>
            <person name="Spang A."/>
            <person name="Saw J.H."/>
            <person name="Jorgensen S.L."/>
            <person name="Zaremba-Niedzwiedzka K."/>
            <person name="Martijn J."/>
            <person name="Lind A.E."/>
            <person name="van Eijk R."/>
            <person name="Schleper C."/>
            <person name="Guy L."/>
            <person name="Ettema T.J."/>
        </authorList>
    </citation>
    <scope>NUCLEOTIDE SEQUENCE</scope>
</reference>
<feature type="region of interest" description="Disordered" evidence="1">
    <location>
        <begin position="1"/>
        <end position="46"/>
    </location>
</feature>
<sequence length="130" mass="15120">MPSSVLIPRRRINSPHARGDCAQPRRQARRKSRGPRTGAPPIGTQRPGRFFRLWKFHLQHRKRMDPHELGCSDFLLYATNLNPHRRGSWSHRHYERGYDETAIEFKGRPPTLAHFPSAAGCRRSRARAAY</sequence>
<organism evidence="2">
    <name type="scientific">marine sediment metagenome</name>
    <dbReference type="NCBI Taxonomy" id="412755"/>
    <lineage>
        <taxon>unclassified sequences</taxon>
        <taxon>metagenomes</taxon>
        <taxon>ecological metagenomes</taxon>
    </lineage>
</organism>
<dbReference type="AlphaFoldDB" id="A0A0F9ID52"/>
<name>A0A0F9ID52_9ZZZZ</name>
<evidence type="ECO:0000256" key="1">
    <source>
        <dbReference type="SAM" id="MobiDB-lite"/>
    </source>
</evidence>
<proteinExistence type="predicted"/>
<comment type="caution">
    <text evidence="2">The sequence shown here is derived from an EMBL/GenBank/DDBJ whole genome shotgun (WGS) entry which is preliminary data.</text>
</comment>
<protein>
    <submittedName>
        <fullName evidence="2">Uncharacterized protein</fullName>
    </submittedName>
</protein>
<evidence type="ECO:0000313" key="2">
    <source>
        <dbReference type="EMBL" id="KKM17699.1"/>
    </source>
</evidence>
<dbReference type="EMBL" id="LAZR01014392">
    <property type="protein sequence ID" value="KKM17699.1"/>
    <property type="molecule type" value="Genomic_DNA"/>
</dbReference>
<gene>
    <name evidence="2" type="ORF">LCGC14_1673220</name>
</gene>
<accession>A0A0F9ID52</accession>